<dbReference type="AlphaFoldDB" id="A0A926F9Y3"/>
<name>A0A926F9Y3_9FIRM</name>
<dbReference type="Proteomes" id="UP000647416">
    <property type="component" value="Unassembled WGS sequence"/>
</dbReference>
<feature type="transmembrane region" description="Helical" evidence="1">
    <location>
        <begin position="7"/>
        <end position="27"/>
    </location>
</feature>
<protein>
    <submittedName>
        <fullName evidence="2">DUF4330 domain-containing protein</fullName>
    </submittedName>
</protein>
<keyword evidence="1" id="KW-0812">Transmembrane</keyword>
<sequence length="155" mass="17369">MKKKLSIIDILIILIAVVCAVFAVKYFTANSKKAYNVPEVSYVVELKSLSDEYLDVFKEGDKITDGVKGGYLGSVKKVEIKDNVETREDAENGRFVQSSFENRKDVYLTISGVPTTYTDDEILFATQEIKIGKQLHMKSKNYVGHGYIISVNDGK</sequence>
<keyword evidence="1" id="KW-0472">Membrane</keyword>
<dbReference type="RefSeq" id="WP_262431619.1">
    <property type="nucleotide sequence ID" value="NZ_JACRTE010000003.1"/>
</dbReference>
<dbReference type="Pfam" id="PF14221">
    <property type="entry name" value="DUF4330"/>
    <property type="match status" value="1"/>
</dbReference>
<dbReference type="InterPro" id="IPR025480">
    <property type="entry name" value="DUF4330"/>
</dbReference>
<comment type="caution">
    <text evidence="2">The sequence shown here is derived from an EMBL/GenBank/DDBJ whole genome shotgun (WGS) entry which is preliminary data.</text>
</comment>
<reference evidence="2" key="1">
    <citation type="submission" date="2020-08" db="EMBL/GenBank/DDBJ databases">
        <title>Genome public.</title>
        <authorList>
            <person name="Liu C."/>
            <person name="Sun Q."/>
        </authorList>
    </citation>
    <scope>NUCLEOTIDE SEQUENCE</scope>
    <source>
        <strain evidence="2">NSJ-50</strain>
    </source>
</reference>
<proteinExistence type="predicted"/>
<organism evidence="2 3">
    <name type="scientific">Qingrenia yutianensis</name>
    <dbReference type="NCBI Taxonomy" id="2763676"/>
    <lineage>
        <taxon>Bacteria</taxon>
        <taxon>Bacillati</taxon>
        <taxon>Bacillota</taxon>
        <taxon>Clostridia</taxon>
        <taxon>Eubacteriales</taxon>
        <taxon>Oscillospiraceae</taxon>
        <taxon>Qingrenia</taxon>
    </lineage>
</organism>
<keyword evidence="1" id="KW-1133">Transmembrane helix</keyword>
<accession>A0A926F9Y3</accession>
<dbReference type="EMBL" id="JACRTE010000003">
    <property type="protein sequence ID" value="MBC8596061.1"/>
    <property type="molecule type" value="Genomic_DNA"/>
</dbReference>
<evidence type="ECO:0000256" key="1">
    <source>
        <dbReference type="SAM" id="Phobius"/>
    </source>
</evidence>
<evidence type="ECO:0000313" key="3">
    <source>
        <dbReference type="Proteomes" id="UP000647416"/>
    </source>
</evidence>
<evidence type="ECO:0000313" key="2">
    <source>
        <dbReference type="EMBL" id="MBC8596061.1"/>
    </source>
</evidence>
<gene>
    <name evidence="2" type="ORF">H8706_04155</name>
</gene>
<keyword evidence="3" id="KW-1185">Reference proteome</keyword>